<feature type="domain" description="IclR-ED" evidence="5">
    <location>
        <begin position="68"/>
        <end position="252"/>
    </location>
</feature>
<evidence type="ECO:0000313" key="6">
    <source>
        <dbReference type="EMBL" id="GIH18034.1"/>
    </source>
</evidence>
<evidence type="ECO:0000256" key="1">
    <source>
        <dbReference type="ARBA" id="ARBA00023015"/>
    </source>
</evidence>
<evidence type="ECO:0000256" key="2">
    <source>
        <dbReference type="ARBA" id="ARBA00023125"/>
    </source>
</evidence>
<dbReference type="RefSeq" id="WP_203921574.1">
    <property type="nucleotide sequence ID" value="NZ_BONZ01000062.1"/>
</dbReference>
<dbReference type="GO" id="GO:0003677">
    <property type="term" value="F:DNA binding"/>
    <property type="evidence" value="ECO:0007669"/>
    <property type="project" value="UniProtKB-KW"/>
</dbReference>
<dbReference type="InterPro" id="IPR029016">
    <property type="entry name" value="GAF-like_dom_sf"/>
</dbReference>
<dbReference type="EMBL" id="BONZ01000062">
    <property type="protein sequence ID" value="GIH18034.1"/>
    <property type="molecule type" value="Genomic_DNA"/>
</dbReference>
<keyword evidence="2" id="KW-0238">DNA-binding</keyword>
<dbReference type="GO" id="GO:0045892">
    <property type="term" value="P:negative regulation of DNA-templated transcription"/>
    <property type="evidence" value="ECO:0007669"/>
    <property type="project" value="TreeGrafter"/>
</dbReference>
<dbReference type="PANTHER" id="PTHR30136">
    <property type="entry name" value="HELIX-TURN-HELIX TRANSCRIPTIONAL REGULATOR, ICLR FAMILY"/>
    <property type="match status" value="1"/>
</dbReference>
<keyword evidence="1" id="KW-0805">Transcription regulation</keyword>
<accession>A0A8J3QVU7</accession>
<keyword evidence="3" id="KW-0804">Transcription</keyword>
<sequence>MARAVPAVTRALDVLELFLDRNTLTAPEVAERLKLPRTTVHELVNTLVDRSYLIASESSPIRYRLGMRLFQLGNRFAEQLDLAREAQQVAAEVAGACDETVHIAVLDGAHVVYVAKVDSTHPVRMVSAVGRRLPAHCTAVGKVLLAALSTEALEARYPPGQSLSAMTPNSVTSPARLRAVLSEVRAQGVSYDNCESNDAVRCVAAPVADHSGAVVAAISISVPIIRWTPEREKEWTTLVRAGALSLSQRLGYSGSSDAIGLERLAVNSGG</sequence>
<dbReference type="Gene3D" id="1.10.10.10">
    <property type="entry name" value="Winged helix-like DNA-binding domain superfamily/Winged helix DNA-binding domain"/>
    <property type="match status" value="1"/>
</dbReference>
<dbReference type="GO" id="GO:0003700">
    <property type="term" value="F:DNA-binding transcription factor activity"/>
    <property type="evidence" value="ECO:0007669"/>
    <property type="project" value="TreeGrafter"/>
</dbReference>
<dbReference type="Gene3D" id="3.30.450.40">
    <property type="match status" value="1"/>
</dbReference>
<organism evidence="6 7">
    <name type="scientific">Rugosimonospora africana</name>
    <dbReference type="NCBI Taxonomy" id="556532"/>
    <lineage>
        <taxon>Bacteria</taxon>
        <taxon>Bacillati</taxon>
        <taxon>Actinomycetota</taxon>
        <taxon>Actinomycetes</taxon>
        <taxon>Micromonosporales</taxon>
        <taxon>Micromonosporaceae</taxon>
        <taxon>Rugosimonospora</taxon>
    </lineage>
</organism>
<dbReference type="Pfam" id="PF01614">
    <property type="entry name" value="IclR_C"/>
    <property type="match status" value="1"/>
</dbReference>
<name>A0A8J3QVU7_9ACTN</name>
<reference evidence="6" key="1">
    <citation type="submission" date="2021-01" db="EMBL/GenBank/DDBJ databases">
        <title>Whole genome shotgun sequence of Rugosimonospora africana NBRC 104875.</title>
        <authorList>
            <person name="Komaki H."/>
            <person name="Tamura T."/>
        </authorList>
    </citation>
    <scope>NUCLEOTIDE SEQUENCE</scope>
    <source>
        <strain evidence="6">NBRC 104875</strain>
    </source>
</reference>
<dbReference type="PANTHER" id="PTHR30136:SF2">
    <property type="entry name" value="TRANSCRIPTIONAL REGULATOR ICLR"/>
    <property type="match status" value="1"/>
</dbReference>
<dbReference type="InterPro" id="IPR036390">
    <property type="entry name" value="WH_DNA-bd_sf"/>
</dbReference>
<dbReference type="SMART" id="SM00346">
    <property type="entry name" value="HTH_ICLR"/>
    <property type="match status" value="1"/>
</dbReference>
<dbReference type="Pfam" id="PF09339">
    <property type="entry name" value="HTH_IclR"/>
    <property type="match status" value="1"/>
</dbReference>
<gene>
    <name evidence="6" type="ORF">Raf01_62060</name>
</gene>
<dbReference type="InterPro" id="IPR014757">
    <property type="entry name" value="Tscrpt_reg_IclR_C"/>
</dbReference>
<feature type="domain" description="HTH iclR-type" evidence="4">
    <location>
        <begin position="5"/>
        <end position="67"/>
    </location>
</feature>
<dbReference type="PROSITE" id="PS51078">
    <property type="entry name" value="ICLR_ED"/>
    <property type="match status" value="1"/>
</dbReference>
<keyword evidence="7" id="KW-1185">Reference proteome</keyword>
<dbReference type="PROSITE" id="PS51077">
    <property type="entry name" value="HTH_ICLR"/>
    <property type="match status" value="1"/>
</dbReference>
<protein>
    <submittedName>
        <fullName evidence="6">Transcriptional regulator</fullName>
    </submittedName>
</protein>
<dbReference type="SUPFAM" id="SSF55781">
    <property type="entry name" value="GAF domain-like"/>
    <property type="match status" value="1"/>
</dbReference>
<dbReference type="Proteomes" id="UP000642748">
    <property type="component" value="Unassembled WGS sequence"/>
</dbReference>
<comment type="caution">
    <text evidence="6">The sequence shown here is derived from an EMBL/GenBank/DDBJ whole genome shotgun (WGS) entry which is preliminary data.</text>
</comment>
<dbReference type="AlphaFoldDB" id="A0A8J3QVU7"/>
<dbReference type="InterPro" id="IPR005471">
    <property type="entry name" value="Tscrpt_reg_IclR_N"/>
</dbReference>
<proteinExistence type="predicted"/>
<dbReference type="InterPro" id="IPR050707">
    <property type="entry name" value="HTH_MetabolicPath_Reg"/>
</dbReference>
<evidence type="ECO:0000259" key="4">
    <source>
        <dbReference type="PROSITE" id="PS51077"/>
    </source>
</evidence>
<dbReference type="SUPFAM" id="SSF46785">
    <property type="entry name" value="Winged helix' DNA-binding domain"/>
    <property type="match status" value="1"/>
</dbReference>
<dbReference type="InterPro" id="IPR036388">
    <property type="entry name" value="WH-like_DNA-bd_sf"/>
</dbReference>
<evidence type="ECO:0000259" key="5">
    <source>
        <dbReference type="PROSITE" id="PS51078"/>
    </source>
</evidence>
<evidence type="ECO:0000256" key="3">
    <source>
        <dbReference type="ARBA" id="ARBA00023163"/>
    </source>
</evidence>
<evidence type="ECO:0000313" key="7">
    <source>
        <dbReference type="Proteomes" id="UP000642748"/>
    </source>
</evidence>